<comment type="subcellular location">
    <subcellularLocation>
        <location evidence="1">Cell membrane</location>
        <topology evidence="1">Multi-pass membrane protein</topology>
    </subcellularLocation>
</comment>
<dbReference type="GO" id="GO:0022857">
    <property type="term" value="F:transmembrane transporter activity"/>
    <property type="evidence" value="ECO:0007669"/>
    <property type="project" value="InterPro"/>
</dbReference>
<feature type="transmembrane region" description="Helical" evidence="6">
    <location>
        <begin position="341"/>
        <end position="362"/>
    </location>
</feature>
<evidence type="ECO:0000256" key="5">
    <source>
        <dbReference type="ARBA" id="ARBA00023136"/>
    </source>
</evidence>
<dbReference type="InterPro" id="IPR036259">
    <property type="entry name" value="MFS_trans_sf"/>
</dbReference>
<feature type="transmembrane region" description="Helical" evidence="6">
    <location>
        <begin position="253"/>
        <end position="272"/>
    </location>
</feature>
<feature type="transmembrane region" description="Helical" evidence="6">
    <location>
        <begin position="163"/>
        <end position="183"/>
    </location>
</feature>
<dbReference type="Pfam" id="PF07690">
    <property type="entry name" value="MFS_1"/>
    <property type="match status" value="1"/>
</dbReference>
<dbReference type="CDD" id="cd06174">
    <property type="entry name" value="MFS"/>
    <property type="match status" value="1"/>
</dbReference>
<gene>
    <name evidence="8" type="ORF">FM119_11635</name>
</gene>
<feature type="transmembrane region" description="Helical" evidence="6">
    <location>
        <begin position="7"/>
        <end position="26"/>
    </location>
</feature>
<accession>A0A1R4K6A5</accession>
<evidence type="ECO:0000313" key="8">
    <source>
        <dbReference type="EMBL" id="SJN39799.1"/>
    </source>
</evidence>
<dbReference type="InterPro" id="IPR011701">
    <property type="entry name" value="MFS"/>
</dbReference>
<dbReference type="SUPFAM" id="SSF103473">
    <property type="entry name" value="MFS general substrate transporter"/>
    <property type="match status" value="1"/>
</dbReference>
<proteinExistence type="predicted"/>
<organism evidence="8 9">
    <name type="scientific">Mycetocola reblochoni REB411</name>
    <dbReference type="NCBI Taxonomy" id="1255698"/>
    <lineage>
        <taxon>Bacteria</taxon>
        <taxon>Bacillati</taxon>
        <taxon>Actinomycetota</taxon>
        <taxon>Actinomycetes</taxon>
        <taxon>Micrococcales</taxon>
        <taxon>Microbacteriaceae</taxon>
        <taxon>Mycetocola</taxon>
    </lineage>
</organism>
<dbReference type="EMBL" id="FUKR01000066">
    <property type="protein sequence ID" value="SJN39799.1"/>
    <property type="molecule type" value="Genomic_DNA"/>
</dbReference>
<dbReference type="PANTHER" id="PTHR42718">
    <property type="entry name" value="MAJOR FACILITATOR SUPERFAMILY MULTIDRUG TRANSPORTER MFSC"/>
    <property type="match status" value="1"/>
</dbReference>
<evidence type="ECO:0000313" key="9">
    <source>
        <dbReference type="Proteomes" id="UP000196778"/>
    </source>
</evidence>
<evidence type="ECO:0000256" key="1">
    <source>
        <dbReference type="ARBA" id="ARBA00004651"/>
    </source>
</evidence>
<protein>
    <submittedName>
        <fullName evidence="8">Major facilitator superfamily</fullName>
    </submittedName>
</protein>
<sequence>MNSRRSWVVYGVAVVVYVVAVLQRSSLGVAGVDALDRFGVTAAAMSSLAVMQLVVYAGMQIPVGVLIDRFGPRRLIIAGMLFLTVGQTILALSPHFSLAVTGRVLVGAGDATIFVSVMRLTTSWFSGPIVPQLSQWIGNLGQIGQILSAVPFAWLLHMSGWTTAFLSAASLAGIALVLAIVLVHDRPRSAPRPPAAPSWGATLTEVRGSFARPGTQLGFWSHFSTQSSGTVFSLLWGYPFMVFGLGWEPSRAAAMLLFVVLTGVVAGPVLGLLSARFPYRRSNLVIAVVCAILGTWALVLAWPGTPPDWLVIVLLLVLGVGGPGSLISFDFARTANPPHILGAANGVVNVGGFLASFVMMFLVGAVLDLASGGSGVYGLDAFRVAFLVQFPVIGTGLLMVMLTRRRSRATLRESEGIDVGPLWVALMERWRGR</sequence>
<keyword evidence="2" id="KW-0813">Transport</keyword>
<evidence type="ECO:0000256" key="2">
    <source>
        <dbReference type="ARBA" id="ARBA00022448"/>
    </source>
</evidence>
<feature type="transmembrane region" description="Helical" evidence="6">
    <location>
        <begin position="382"/>
        <end position="402"/>
    </location>
</feature>
<evidence type="ECO:0000259" key="7">
    <source>
        <dbReference type="PROSITE" id="PS50850"/>
    </source>
</evidence>
<feature type="domain" description="Major facilitator superfamily (MFS) profile" evidence="7">
    <location>
        <begin position="9"/>
        <end position="408"/>
    </location>
</feature>
<dbReference type="Gene3D" id="1.20.1250.20">
    <property type="entry name" value="MFS general substrate transporter like domains"/>
    <property type="match status" value="2"/>
</dbReference>
<feature type="transmembrane region" description="Helical" evidence="6">
    <location>
        <begin position="309"/>
        <end position="329"/>
    </location>
</feature>
<dbReference type="RefSeq" id="WP_087138329.1">
    <property type="nucleotide sequence ID" value="NZ_FUKR01000066.1"/>
</dbReference>
<dbReference type="OrthoDB" id="4332123at2"/>
<dbReference type="GO" id="GO:0005886">
    <property type="term" value="C:plasma membrane"/>
    <property type="evidence" value="ECO:0007669"/>
    <property type="project" value="UniProtKB-SubCell"/>
</dbReference>
<evidence type="ECO:0000256" key="4">
    <source>
        <dbReference type="ARBA" id="ARBA00022989"/>
    </source>
</evidence>
<keyword evidence="9" id="KW-1185">Reference proteome</keyword>
<feature type="transmembrane region" description="Helical" evidence="6">
    <location>
        <begin position="75"/>
        <end position="92"/>
    </location>
</feature>
<keyword evidence="4 6" id="KW-1133">Transmembrane helix</keyword>
<dbReference type="PANTHER" id="PTHR42718:SF9">
    <property type="entry name" value="MAJOR FACILITATOR SUPERFAMILY MULTIDRUG TRANSPORTER MFSC"/>
    <property type="match status" value="1"/>
</dbReference>
<feature type="transmembrane region" description="Helical" evidence="6">
    <location>
        <begin position="284"/>
        <end position="303"/>
    </location>
</feature>
<reference evidence="9" key="1">
    <citation type="submission" date="2017-02" db="EMBL/GenBank/DDBJ databases">
        <authorList>
            <person name="Dridi B."/>
        </authorList>
    </citation>
    <scope>NUCLEOTIDE SEQUENCE [LARGE SCALE GENOMIC DNA]</scope>
    <source>
        <strain evidence="9">EB411</strain>
    </source>
</reference>
<evidence type="ECO:0000256" key="3">
    <source>
        <dbReference type="ARBA" id="ARBA00022692"/>
    </source>
</evidence>
<evidence type="ECO:0000256" key="6">
    <source>
        <dbReference type="SAM" id="Phobius"/>
    </source>
</evidence>
<dbReference type="PROSITE" id="PS50850">
    <property type="entry name" value="MFS"/>
    <property type="match status" value="1"/>
</dbReference>
<keyword evidence="5 6" id="KW-0472">Membrane</keyword>
<keyword evidence="3 6" id="KW-0812">Transmembrane</keyword>
<feature type="transmembrane region" description="Helical" evidence="6">
    <location>
        <begin position="38"/>
        <end position="63"/>
    </location>
</feature>
<name>A0A1R4K6A5_9MICO</name>
<dbReference type="Proteomes" id="UP000196778">
    <property type="component" value="Unassembled WGS sequence"/>
</dbReference>
<dbReference type="InterPro" id="IPR020846">
    <property type="entry name" value="MFS_dom"/>
</dbReference>
<dbReference type="AlphaFoldDB" id="A0A1R4K6A5"/>